<sequence>MLIKLLNSLPSNNINTITRTNANRLVKRTKCAVIVVPQCLPLKPNKLEGSLLINKPISQQQRTFISQHNGFTFIDLIFTLAILTLLFGFALPSFNQFIDRQKIATQVSQFKYLLQNARKQAILEKSKITVCPTDDQLKCNNNWSDGFMAFIDLNENRQKDKSESMIYVQNLNHPQLSLKFKAFGYRNSFQWHQTGITNHQNGTFLFCWKNKPELARALIISKAGRMRHSQDSNQDGIQEDANDKNLHCK</sequence>
<reference evidence="14 16" key="1">
    <citation type="submission" date="2024-06" db="EMBL/GenBank/DDBJ databases">
        <title>Aliikangiella maris sp. nov., sp. nov., a phycosphere bacterium isolated from seawater and ecosystem role in Phaeocystis globosa blooms.</title>
        <authorList>
            <person name="Li F."/>
        </authorList>
    </citation>
    <scope>NUCLEOTIDE SEQUENCE [LARGE SCALE GENOMIC DNA]</scope>
    <source>
        <strain evidence="14 16">GXAS 306</strain>
    </source>
</reference>
<comment type="caution">
    <text evidence="14">The sequence shown here is derived from an EMBL/GenBank/DDBJ whole genome shotgun (WGS) entry which is preliminary data.</text>
</comment>
<keyword evidence="7 12" id="KW-1133">Transmembrane helix</keyword>
<evidence type="ECO:0000313" key="15">
    <source>
        <dbReference type="EMBL" id="MEW4364814.1"/>
    </source>
</evidence>
<dbReference type="InterPro" id="IPR022346">
    <property type="entry name" value="T2SS_GspH"/>
</dbReference>
<name>A0ABV3MJV4_9GAMM</name>
<dbReference type="RefSeq" id="WP_367023478.1">
    <property type="nucleotide sequence ID" value="NZ_JBFDAH010000003.1"/>
</dbReference>
<keyword evidence="8 12" id="KW-0472">Membrane</keyword>
<evidence type="ECO:0000256" key="7">
    <source>
        <dbReference type="ARBA" id="ARBA00022989"/>
    </source>
</evidence>
<evidence type="ECO:0000256" key="5">
    <source>
        <dbReference type="ARBA" id="ARBA00022519"/>
    </source>
</evidence>
<evidence type="ECO:0000256" key="1">
    <source>
        <dbReference type="ARBA" id="ARBA00004377"/>
    </source>
</evidence>
<evidence type="ECO:0000256" key="9">
    <source>
        <dbReference type="ARBA" id="ARBA00025772"/>
    </source>
</evidence>
<evidence type="ECO:0000256" key="4">
    <source>
        <dbReference type="ARBA" id="ARBA00022481"/>
    </source>
</evidence>
<evidence type="ECO:0000256" key="6">
    <source>
        <dbReference type="ARBA" id="ARBA00022692"/>
    </source>
</evidence>
<accession>A0ABV3MJV4</accession>
<keyword evidence="4" id="KW-0488">Methylation</keyword>
<organism evidence="14 16">
    <name type="scientific">Aliikangiella maris</name>
    <dbReference type="NCBI Taxonomy" id="3162458"/>
    <lineage>
        <taxon>Bacteria</taxon>
        <taxon>Pseudomonadati</taxon>
        <taxon>Pseudomonadota</taxon>
        <taxon>Gammaproteobacteria</taxon>
        <taxon>Oceanospirillales</taxon>
        <taxon>Pleioneaceae</taxon>
        <taxon>Aliikangiella</taxon>
    </lineage>
</organism>
<keyword evidence="16" id="KW-1185">Reference proteome</keyword>
<comment type="subcellular location">
    <subcellularLocation>
        <location evidence="1">Cell inner membrane</location>
        <topology evidence="1">Single-pass membrane protein</topology>
    </subcellularLocation>
</comment>
<evidence type="ECO:0000256" key="11">
    <source>
        <dbReference type="SAM" id="MobiDB-lite"/>
    </source>
</evidence>
<dbReference type="InterPro" id="IPR045584">
    <property type="entry name" value="Pilin-like"/>
</dbReference>
<protein>
    <recommendedName>
        <fullName evidence="2">Type II secretion system protein H</fullName>
    </recommendedName>
    <alternativeName>
        <fullName evidence="10">General secretion pathway protein H</fullName>
    </alternativeName>
</protein>
<evidence type="ECO:0000256" key="2">
    <source>
        <dbReference type="ARBA" id="ARBA00021549"/>
    </source>
</evidence>
<evidence type="ECO:0000259" key="13">
    <source>
        <dbReference type="Pfam" id="PF12019"/>
    </source>
</evidence>
<comment type="similarity">
    <text evidence="9">Belongs to the GSP H family.</text>
</comment>
<proteinExistence type="inferred from homology"/>
<keyword evidence="6 12" id="KW-0812">Transmembrane</keyword>
<gene>
    <name evidence="14" type="ORF">ABVT42_03950</name>
    <name evidence="15" type="ORF">ABVT42_05035</name>
</gene>
<feature type="domain" description="General secretion pathway GspH" evidence="13">
    <location>
        <begin position="108"/>
        <end position="224"/>
    </location>
</feature>
<evidence type="ECO:0000256" key="12">
    <source>
        <dbReference type="SAM" id="Phobius"/>
    </source>
</evidence>
<keyword evidence="3" id="KW-1003">Cell membrane</keyword>
<evidence type="ECO:0000256" key="8">
    <source>
        <dbReference type="ARBA" id="ARBA00023136"/>
    </source>
</evidence>
<dbReference type="EMBL" id="JBFDAH010000003">
    <property type="protein sequence ID" value="MEW4364611.1"/>
    <property type="molecule type" value="Genomic_DNA"/>
</dbReference>
<evidence type="ECO:0000313" key="16">
    <source>
        <dbReference type="Proteomes" id="UP001554427"/>
    </source>
</evidence>
<dbReference type="Proteomes" id="UP001554427">
    <property type="component" value="Unassembled WGS sequence"/>
</dbReference>
<dbReference type="Pfam" id="PF12019">
    <property type="entry name" value="GspH"/>
    <property type="match status" value="1"/>
</dbReference>
<dbReference type="Gene3D" id="3.55.40.10">
    <property type="entry name" value="minor pseudopilin epsh domain"/>
    <property type="match status" value="1"/>
</dbReference>
<evidence type="ECO:0000256" key="3">
    <source>
        <dbReference type="ARBA" id="ARBA00022475"/>
    </source>
</evidence>
<dbReference type="SUPFAM" id="SSF54523">
    <property type="entry name" value="Pili subunits"/>
    <property type="match status" value="1"/>
</dbReference>
<keyword evidence="5" id="KW-0997">Cell inner membrane</keyword>
<feature type="region of interest" description="Disordered" evidence="11">
    <location>
        <begin position="228"/>
        <end position="249"/>
    </location>
</feature>
<dbReference type="EMBL" id="JBFDAH010000004">
    <property type="protein sequence ID" value="MEW4364814.1"/>
    <property type="molecule type" value="Genomic_DNA"/>
</dbReference>
<evidence type="ECO:0000313" key="14">
    <source>
        <dbReference type="EMBL" id="MEW4364611.1"/>
    </source>
</evidence>
<feature type="transmembrane region" description="Helical" evidence="12">
    <location>
        <begin position="70"/>
        <end position="91"/>
    </location>
</feature>
<evidence type="ECO:0000256" key="10">
    <source>
        <dbReference type="ARBA" id="ARBA00030775"/>
    </source>
</evidence>